<dbReference type="PROSITE" id="PS51257">
    <property type="entry name" value="PROKAR_LIPOPROTEIN"/>
    <property type="match status" value="1"/>
</dbReference>
<gene>
    <name evidence="4" type="primary">bamB</name>
    <name evidence="6" type="ORF">N787_01575</name>
</gene>
<evidence type="ECO:0000256" key="3">
    <source>
        <dbReference type="ARBA" id="ARBA00023237"/>
    </source>
</evidence>
<dbReference type="PANTHER" id="PTHR34512:SF30">
    <property type="entry name" value="OUTER MEMBRANE PROTEIN ASSEMBLY FACTOR BAMB"/>
    <property type="match status" value="1"/>
</dbReference>
<keyword evidence="4" id="KW-0564">Palmitate</keyword>
<dbReference type="RefSeq" id="WP_034211137.1">
    <property type="nucleotide sequence ID" value="NZ_AVCK01000012.1"/>
</dbReference>
<keyword evidence="7" id="KW-1185">Reference proteome</keyword>
<name>A0A091BRR8_9GAMM</name>
<dbReference type="InterPro" id="IPR017687">
    <property type="entry name" value="BamB"/>
</dbReference>
<organism evidence="6 7">
    <name type="scientific">Arenimonas metalli CF5-1</name>
    <dbReference type="NCBI Taxonomy" id="1384056"/>
    <lineage>
        <taxon>Bacteria</taxon>
        <taxon>Pseudomonadati</taxon>
        <taxon>Pseudomonadota</taxon>
        <taxon>Gammaproteobacteria</taxon>
        <taxon>Lysobacterales</taxon>
        <taxon>Lysobacteraceae</taxon>
        <taxon>Arenimonas</taxon>
    </lineage>
</organism>
<keyword evidence="1 4" id="KW-0732">Signal</keyword>
<feature type="domain" description="Pyrrolo-quinoline quinone repeat" evidence="5">
    <location>
        <begin position="103"/>
        <end position="330"/>
    </location>
</feature>
<evidence type="ECO:0000256" key="2">
    <source>
        <dbReference type="ARBA" id="ARBA00023136"/>
    </source>
</evidence>
<dbReference type="GO" id="GO:0043165">
    <property type="term" value="P:Gram-negative-bacterium-type cell outer membrane assembly"/>
    <property type="evidence" value="ECO:0007669"/>
    <property type="project" value="UniProtKB-UniRule"/>
</dbReference>
<dbReference type="InterPro" id="IPR015943">
    <property type="entry name" value="WD40/YVTN_repeat-like_dom_sf"/>
</dbReference>
<evidence type="ECO:0000259" key="5">
    <source>
        <dbReference type="Pfam" id="PF13360"/>
    </source>
</evidence>
<dbReference type="GO" id="GO:0009279">
    <property type="term" value="C:cell outer membrane"/>
    <property type="evidence" value="ECO:0007669"/>
    <property type="project" value="UniProtKB-SubCell"/>
</dbReference>
<dbReference type="STRING" id="1384056.N787_01575"/>
<protein>
    <recommendedName>
        <fullName evidence="4">Outer membrane protein assembly factor BamB</fullName>
    </recommendedName>
</protein>
<dbReference type="NCBIfam" id="TIGR03300">
    <property type="entry name" value="assembly_YfgL"/>
    <property type="match status" value="1"/>
</dbReference>
<accession>A0A091BRR8</accession>
<dbReference type="PANTHER" id="PTHR34512">
    <property type="entry name" value="CELL SURFACE PROTEIN"/>
    <property type="match status" value="1"/>
</dbReference>
<keyword evidence="2 4" id="KW-0472">Membrane</keyword>
<dbReference type="PATRIC" id="fig|1384056.3.peg.943"/>
<keyword evidence="4" id="KW-0449">Lipoprotein</keyword>
<dbReference type="SMART" id="SM00564">
    <property type="entry name" value="PQQ"/>
    <property type="match status" value="6"/>
</dbReference>
<dbReference type="AlphaFoldDB" id="A0A091BRR8"/>
<dbReference type="GO" id="GO:0051205">
    <property type="term" value="P:protein insertion into membrane"/>
    <property type="evidence" value="ECO:0007669"/>
    <property type="project" value="UniProtKB-UniRule"/>
</dbReference>
<dbReference type="Pfam" id="PF13360">
    <property type="entry name" value="PQQ_2"/>
    <property type="match status" value="1"/>
</dbReference>
<dbReference type="eggNOG" id="COG1520">
    <property type="taxonomic scope" value="Bacteria"/>
</dbReference>
<dbReference type="InterPro" id="IPR011047">
    <property type="entry name" value="Quinoprotein_ADH-like_sf"/>
</dbReference>
<comment type="caution">
    <text evidence="6">The sequence shown here is derived from an EMBL/GenBank/DDBJ whole genome shotgun (WGS) entry which is preliminary data.</text>
</comment>
<dbReference type="HAMAP" id="MF_00923">
    <property type="entry name" value="OM_assembly_BamB"/>
    <property type="match status" value="1"/>
</dbReference>
<comment type="similarity">
    <text evidence="4">Belongs to the BamB family.</text>
</comment>
<keyword evidence="3 4" id="KW-0998">Cell outer membrane</keyword>
<comment type="subunit">
    <text evidence="4">Part of the Bam complex.</text>
</comment>
<dbReference type="SUPFAM" id="SSF50998">
    <property type="entry name" value="Quinoprotein alcohol dehydrogenase-like"/>
    <property type="match status" value="1"/>
</dbReference>
<dbReference type="EMBL" id="AVCK01000012">
    <property type="protein sequence ID" value="KFN47015.1"/>
    <property type="molecule type" value="Genomic_DNA"/>
</dbReference>
<sequence>MLLRTLLIALILTLSTGCATVKNWFGSSKNKAIEPAELVEIANPIDVDAAWSRNLGDGQEKLGLRQRPAIEGERIFVANDEGRVLALDVNSGDTIWDSEAVKTGKEGSRVFFWRREKIDAGLSGSPGVGNGMVVIGGRNGEVIAFDADGGAERWRTKVTSEVTATPLVTDGLVIVRSGDGRTFGLDAGDGSRKWVFDRGLPGLGIRGNGSPVAGDGLVYLGYDDGSVIALRLADGQRAWEQLVAEPEGRNDLERMSDVDGEIQLGLGTLYASSYKGQTMAIDTNSGRPLWNRDAGGYGGIALLADRLLLADGAGTVWALDRNSGTAIWKQDVLARRQLTTPAIHGEYAVFGDVEGYVHWIRTADGTVAGRSRIERAPILGTPQVAANGMLVVLTNEGKLSAFPQPN</sequence>
<evidence type="ECO:0000256" key="4">
    <source>
        <dbReference type="HAMAP-Rule" id="MF_00923"/>
    </source>
</evidence>
<comment type="subcellular location">
    <subcellularLocation>
        <location evidence="4">Cell outer membrane</location>
        <topology evidence="4">Lipid-anchor</topology>
    </subcellularLocation>
</comment>
<dbReference type="InterPro" id="IPR018391">
    <property type="entry name" value="PQQ_b-propeller_rpt"/>
</dbReference>
<proteinExistence type="inferred from homology"/>
<comment type="function">
    <text evidence="4">Part of the outer membrane protein assembly complex, which is involved in assembly and insertion of beta-barrel proteins into the outer membrane.</text>
</comment>
<evidence type="ECO:0000256" key="1">
    <source>
        <dbReference type="ARBA" id="ARBA00022729"/>
    </source>
</evidence>
<dbReference type="Proteomes" id="UP000029393">
    <property type="component" value="Unassembled WGS sequence"/>
</dbReference>
<reference evidence="6 7" key="1">
    <citation type="submission" date="2013-09" db="EMBL/GenBank/DDBJ databases">
        <title>Genome sequencing of Arenimonas metalli.</title>
        <authorList>
            <person name="Chen F."/>
            <person name="Wang G."/>
        </authorList>
    </citation>
    <scope>NUCLEOTIDE SEQUENCE [LARGE SCALE GENOMIC DNA]</scope>
    <source>
        <strain evidence="6 7">CF5-1</strain>
    </source>
</reference>
<evidence type="ECO:0000313" key="7">
    <source>
        <dbReference type="Proteomes" id="UP000029393"/>
    </source>
</evidence>
<dbReference type="Gene3D" id="2.130.10.10">
    <property type="entry name" value="YVTN repeat-like/Quinoprotein amine dehydrogenase"/>
    <property type="match status" value="1"/>
</dbReference>
<dbReference type="InterPro" id="IPR002372">
    <property type="entry name" value="PQQ_rpt_dom"/>
</dbReference>
<evidence type="ECO:0000313" key="6">
    <source>
        <dbReference type="EMBL" id="KFN47015.1"/>
    </source>
</evidence>